<feature type="region of interest" description="Disordered" evidence="1">
    <location>
        <begin position="198"/>
        <end position="231"/>
    </location>
</feature>
<feature type="compositionally biased region" description="Polar residues" evidence="1">
    <location>
        <begin position="74"/>
        <end position="91"/>
    </location>
</feature>
<feature type="region of interest" description="Disordered" evidence="1">
    <location>
        <begin position="570"/>
        <end position="606"/>
    </location>
</feature>
<feature type="compositionally biased region" description="Low complexity" evidence="1">
    <location>
        <begin position="484"/>
        <end position="507"/>
    </location>
</feature>
<evidence type="ECO:0000313" key="3">
    <source>
        <dbReference type="RefSeq" id="XP_058976799.1"/>
    </source>
</evidence>
<evidence type="ECO:0000313" key="2">
    <source>
        <dbReference type="Proteomes" id="UP001652621"/>
    </source>
</evidence>
<accession>A0ABM3UTF4</accession>
<reference evidence="3" key="1">
    <citation type="submission" date="2025-08" db="UniProtKB">
        <authorList>
            <consortium name="RefSeq"/>
        </authorList>
    </citation>
    <scope>IDENTIFICATION</scope>
    <source>
        <strain evidence="3">Aabys</strain>
        <tissue evidence="3">Whole body</tissue>
    </source>
</reference>
<keyword evidence="2" id="KW-1185">Reference proteome</keyword>
<feature type="region of interest" description="Disordered" evidence="1">
    <location>
        <begin position="381"/>
        <end position="507"/>
    </location>
</feature>
<name>A0ABM3UTF4_MUSDO</name>
<dbReference type="GeneID" id="131801835"/>
<gene>
    <name evidence="3" type="primary">LOC131801835</name>
</gene>
<evidence type="ECO:0000256" key="1">
    <source>
        <dbReference type="SAM" id="MobiDB-lite"/>
    </source>
</evidence>
<sequence>MEQDSPNTKKFKRVKEKFRAHLEQVEAQRRRTIFLDEGPSTSRKRRTNQYRKPNPRKGSSQSSSPQHQIFYRMCSTTPNDVPQQKCNTTENNSDDIDETDSLNEETQPSSDVPRTPTYAPCFGSPNSFKPASDVLSTPTSRCSEMPATPGKEWCRDSDDASTLPRPNMEESDESQSNFEMDEECRRMFYGYLETSVTRRAQSPLSSNNSSLDESDNEDQRSSSPPKRYGLGFVRQKDSQYKYLGFRCYERTVTVQLLVPDSGENPIYEITNPPPDNHRTPSPTPAIGEEINTEDIHSISNTSHKHEEVPTSSSHAFAHLEEDSRSTASSFVTVSEDPSSEWWTQWQTLVGVPPSSPLYNITEQANLLHSDDVQIPSQSNAAVISDDHRSPNVKEDKSLPGTPGYVVELSSPSISSRSSSSSSSASSSLSSSSSSSASSSSSSSTSQTMTPHQPTLCSSQPSIDEVFIPSKENNSTPSTIKLPVTEIPTESTPSSSTDNPEPFSRRGSLRSLRSAPVLSTVLESTLSLTRIHPIASLELPGLDYAIQSQSAIIHERRELGTSLRGIATITAGTSVQQPQQRLGPQGSVRETKRSKVPQRYVNDDDDD</sequence>
<organism evidence="2 3">
    <name type="scientific">Musca domestica</name>
    <name type="common">House fly</name>
    <dbReference type="NCBI Taxonomy" id="7370"/>
    <lineage>
        <taxon>Eukaryota</taxon>
        <taxon>Metazoa</taxon>
        <taxon>Ecdysozoa</taxon>
        <taxon>Arthropoda</taxon>
        <taxon>Hexapoda</taxon>
        <taxon>Insecta</taxon>
        <taxon>Pterygota</taxon>
        <taxon>Neoptera</taxon>
        <taxon>Endopterygota</taxon>
        <taxon>Diptera</taxon>
        <taxon>Brachycera</taxon>
        <taxon>Muscomorpha</taxon>
        <taxon>Muscoidea</taxon>
        <taxon>Muscidae</taxon>
        <taxon>Musca</taxon>
    </lineage>
</organism>
<feature type="compositionally biased region" description="Basic residues" evidence="1">
    <location>
        <begin position="42"/>
        <end position="55"/>
    </location>
</feature>
<feature type="compositionally biased region" description="Polar residues" evidence="1">
    <location>
        <begin position="57"/>
        <end position="67"/>
    </location>
</feature>
<feature type="compositionally biased region" description="Acidic residues" evidence="1">
    <location>
        <begin position="92"/>
        <end position="103"/>
    </location>
</feature>
<feature type="region of interest" description="Disordered" evidence="1">
    <location>
        <begin position="27"/>
        <end position="180"/>
    </location>
</feature>
<feature type="compositionally biased region" description="Polar residues" evidence="1">
    <location>
        <begin position="124"/>
        <end position="142"/>
    </location>
</feature>
<dbReference type="Proteomes" id="UP001652621">
    <property type="component" value="Unplaced"/>
</dbReference>
<feature type="compositionally biased region" description="Low complexity" evidence="1">
    <location>
        <begin position="409"/>
        <end position="445"/>
    </location>
</feature>
<protein>
    <submittedName>
        <fullName evidence="3">Uncharacterized protein LOC131801835</fullName>
    </submittedName>
</protein>
<dbReference type="RefSeq" id="XP_058976799.1">
    <property type="nucleotide sequence ID" value="XM_059120816.1"/>
</dbReference>
<feature type="compositionally biased region" description="Basic and acidic residues" evidence="1">
    <location>
        <begin position="384"/>
        <end position="397"/>
    </location>
</feature>
<feature type="compositionally biased region" description="Polar residues" evidence="1">
    <location>
        <begin position="570"/>
        <end position="581"/>
    </location>
</feature>
<proteinExistence type="predicted"/>
<feature type="compositionally biased region" description="Polar residues" evidence="1">
    <location>
        <begin position="446"/>
        <end position="461"/>
    </location>
</feature>